<proteinExistence type="predicted"/>
<feature type="signal peptide" evidence="1">
    <location>
        <begin position="1"/>
        <end position="22"/>
    </location>
</feature>
<protein>
    <submittedName>
        <fullName evidence="2">Uncharacterized protein</fullName>
    </submittedName>
</protein>
<dbReference type="Proteomes" id="UP000478417">
    <property type="component" value="Unassembled WGS sequence"/>
</dbReference>
<sequence length="448" mass="49854">MVNSRATLCCSLILLTAASGLASDYFPSITTPEWEESYFFTAEYVGDTYSQLENLRGANNAMQIIREFSGNTFLKQKSITQNAFFPGLPRTDTWIDNELTDEGLYFHGNKSVTYKTTSGHIADGVMSTIERVIWGRTLSGTTSNKVLQERQSKKIGEVTNHEYQTEQVATISATAMKIILGEGYSGEDRQTQTSLTTREVRSVIAGFDDIDGLYPGSNPVKVTPGYRALVRITETYSYGTMTTETIGGQFPGTATNDIDGITVTTIDWMVDGIGGIRTVLKFGAYLDDILNAPIFDKGDGVVVALDLKTLLGGEFDQEVLRSGGGNILLAKDAMAINGRVDLFGSASTPAPPIYSGFWDPNAGINGEWFRFDPLNGLIHIPRETQERPYKAWIWNHRTGWTTIHPRDDTSLNMYTPDQGWFWTKKEFLPFYFNFSTGRWVLEKEIPGR</sequence>
<dbReference type="AlphaFoldDB" id="A0A6B2M1U5"/>
<dbReference type="EMBL" id="JAAGNX010000002">
    <property type="protein sequence ID" value="NDV62179.1"/>
    <property type="molecule type" value="Genomic_DNA"/>
</dbReference>
<accession>A0A6B2M1U5</accession>
<gene>
    <name evidence="2" type="ORF">G0Q06_06945</name>
</gene>
<keyword evidence="3" id="KW-1185">Reference proteome</keyword>
<evidence type="ECO:0000313" key="2">
    <source>
        <dbReference type="EMBL" id="NDV62179.1"/>
    </source>
</evidence>
<dbReference type="RefSeq" id="WP_163963856.1">
    <property type="nucleotide sequence ID" value="NZ_JAAGNX010000002.1"/>
</dbReference>
<keyword evidence="1" id="KW-0732">Signal</keyword>
<reference evidence="2 3" key="1">
    <citation type="submission" date="2020-02" db="EMBL/GenBank/DDBJ databases">
        <title>Albibacoteraceae fam. nov., the first described family within the subdivision 4 Verrucomicrobia.</title>
        <authorList>
            <person name="Xi F."/>
        </authorList>
    </citation>
    <scope>NUCLEOTIDE SEQUENCE [LARGE SCALE GENOMIC DNA]</scope>
    <source>
        <strain evidence="2 3">CK1056</strain>
    </source>
</reference>
<evidence type="ECO:0000313" key="3">
    <source>
        <dbReference type="Proteomes" id="UP000478417"/>
    </source>
</evidence>
<feature type="chain" id="PRO_5025654943" evidence="1">
    <location>
        <begin position="23"/>
        <end position="448"/>
    </location>
</feature>
<name>A0A6B2M1U5_9BACT</name>
<organism evidence="2 3">
    <name type="scientific">Oceanipulchritudo coccoides</name>
    <dbReference type="NCBI Taxonomy" id="2706888"/>
    <lineage>
        <taxon>Bacteria</taxon>
        <taxon>Pseudomonadati</taxon>
        <taxon>Verrucomicrobiota</taxon>
        <taxon>Opitutia</taxon>
        <taxon>Puniceicoccales</taxon>
        <taxon>Oceanipulchritudinaceae</taxon>
        <taxon>Oceanipulchritudo</taxon>
    </lineage>
</organism>
<evidence type="ECO:0000256" key="1">
    <source>
        <dbReference type="SAM" id="SignalP"/>
    </source>
</evidence>
<comment type="caution">
    <text evidence="2">The sequence shown here is derived from an EMBL/GenBank/DDBJ whole genome shotgun (WGS) entry which is preliminary data.</text>
</comment>